<protein>
    <submittedName>
        <fullName evidence="2">DNA-binding protein YbaB</fullName>
    </submittedName>
</protein>
<evidence type="ECO:0000256" key="1">
    <source>
        <dbReference type="SAM" id="MobiDB-lite"/>
    </source>
</evidence>
<dbReference type="InterPro" id="IPR036894">
    <property type="entry name" value="YbaB-like_sf"/>
</dbReference>
<evidence type="ECO:0000313" key="3">
    <source>
        <dbReference type="Proteomes" id="UP000272729"/>
    </source>
</evidence>
<organism evidence="2 3">
    <name type="scientific">Saccharothrix variisporea</name>
    <dbReference type="NCBI Taxonomy" id="543527"/>
    <lineage>
        <taxon>Bacteria</taxon>
        <taxon>Bacillati</taxon>
        <taxon>Actinomycetota</taxon>
        <taxon>Actinomycetes</taxon>
        <taxon>Pseudonocardiales</taxon>
        <taxon>Pseudonocardiaceae</taxon>
        <taxon>Saccharothrix</taxon>
    </lineage>
</organism>
<dbReference type="AlphaFoldDB" id="A0A495X5M7"/>
<comment type="caution">
    <text evidence="2">The sequence shown here is derived from an EMBL/GenBank/DDBJ whole genome shotgun (WGS) entry which is preliminary data.</text>
</comment>
<name>A0A495X5M7_9PSEU</name>
<dbReference type="GO" id="GO:0003677">
    <property type="term" value="F:DNA binding"/>
    <property type="evidence" value="ECO:0007669"/>
    <property type="project" value="UniProtKB-KW"/>
</dbReference>
<keyword evidence="2" id="KW-0238">DNA-binding</keyword>
<keyword evidence="3" id="KW-1185">Reference proteome</keyword>
<evidence type="ECO:0000313" key="2">
    <source>
        <dbReference type="EMBL" id="RKT69272.1"/>
    </source>
</evidence>
<dbReference type="Proteomes" id="UP000272729">
    <property type="component" value="Unassembled WGS sequence"/>
</dbReference>
<dbReference type="Pfam" id="PF02575">
    <property type="entry name" value="YbaB_DNA_bd"/>
    <property type="match status" value="1"/>
</dbReference>
<dbReference type="InterPro" id="IPR004401">
    <property type="entry name" value="YbaB/EbfC"/>
</dbReference>
<sequence>MRGAAGEPATVAYPNGSSLALVEKDAAGRVVLQRWQTSDGVRIDSTVGLTRAGTITDETLGGVDARPGAPNHVYDAAGRLTEAWVAGHHYTYDFTSTAPVGMPFGQTPSSSQITRIGSGRARAVCGSLAIAALSGRWRGLCRSLSIADRSGSGTEGVVTDPQQRVQAMMRSFQEQVAKAGQLQEAMKDIRGVGRSRDGAVTVTAASSGAVLGLQLSPAAMSRTHVALQQDILDAIRMATQNAAQQLDAAVAPVLGDRLQEFKAGLAASGVQPIMPSAPAPPGAPPSAPVPPDPVQRNRPPRPPVQDDDEPPSTYLR</sequence>
<feature type="region of interest" description="Disordered" evidence="1">
    <location>
        <begin position="272"/>
        <end position="316"/>
    </location>
</feature>
<dbReference type="EMBL" id="RBXR01000001">
    <property type="protein sequence ID" value="RKT69272.1"/>
    <property type="molecule type" value="Genomic_DNA"/>
</dbReference>
<reference evidence="2 3" key="1">
    <citation type="submission" date="2018-10" db="EMBL/GenBank/DDBJ databases">
        <title>Sequencing the genomes of 1000 actinobacteria strains.</title>
        <authorList>
            <person name="Klenk H.-P."/>
        </authorList>
    </citation>
    <scope>NUCLEOTIDE SEQUENCE [LARGE SCALE GENOMIC DNA]</scope>
    <source>
        <strain evidence="2 3">DSM 43911</strain>
    </source>
</reference>
<dbReference type="SUPFAM" id="SSF82607">
    <property type="entry name" value="YbaB-like"/>
    <property type="match status" value="1"/>
</dbReference>
<proteinExistence type="predicted"/>
<gene>
    <name evidence="2" type="ORF">DFJ66_2476</name>
</gene>
<feature type="compositionally biased region" description="Pro residues" evidence="1">
    <location>
        <begin position="275"/>
        <end position="293"/>
    </location>
</feature>
<accession>A0A495X5M7</accession>
<dbReference type="Gene3D" id="3.30.1310.10">
    <property type="entry name" value="Nucleoid-associated protein YbaB-like domain"/>
    <property type="match status" value="1"/>
</dbReference>